<gene>
    <name evidence="9" type="ORF">A8C75_15220</name>
</gene>
<accession>A0A1A9F0N5</accession>
<dbReference type="Pfam" id="PF12704">
    <property type="entry name" value="MacB_PCD"/>
    <property type="match status" value="1"/>
</dbReference>
<keyword evidence="5 6" id="KW-0472">Membrane</keyword>
<organism evidence="9 10">
    <name type="scientific">Marinobacterium aestuarii</name>
    <dbReference type="NCBI Taxonomy" id="1821621"/>
    <lineage>
        <taxon>Bacteria</taxon>
        <taxon>Pseudomonadati</taxon>
        <taxon>Pseudomonadota</taxon>
        <taxon>Gammaproteobacteria</taxon>
        <taxon>Oceanospirillales</taxon>
        <taxon>Oceanospirillaceae</taxon>
        <taxon>Marinobacterium</taxon>
    </lineage>
</organism>
<evidence type="ECO:0000256" key="1">
    <source>
        <dbReference type="ARBA" id="ARBA00004651"/>
    </source>
</evidence>
<evidence type="ECO:0000259" key="8">
    <source>
        <dbReference type="Pfam" id="PF12704"/>
    </source>
</evidence>
<proteinExistence type="predicted"/>
<dbReference type="RefSeq" id="WP_067384205.1">
    <property type="nucleotide sequence ID" value="NZ_CP015839.1"/>
</dbReference>
<feature type="transmembrane region" description="Helical" evidence="6">
    <location>
        <begin position="266"/>
        <end position="283"/>
    </location>
</feature>
<name>A0A1A9F0N5_9GAMM</name>
<dbReference type="Proteomes" id="UP000078070">
    <property type="component" value="Chromosome"/>
</dbReference>
<keyword evidence="2" id="KW-1003">Cell membrane</keyword>
<dbReference type="InterPro" id="IPR051125">
    <property type="entry name" value="ABC-4/HrtB_transporter"/>
</dbReference>
<dbReference type="InterPro" id="IPR003838">
    <property type="entry name" value="ABC3_permease_C"/>
</dbReference>
<evidence type="ECO:0000256" key="3">
    <source>
        <dbReference type="ARBA" id="ARBA00022692"/>
    </source>
</evidence>
<keyword evidence="3 6" id="KW-0812">Transmembrane</keyword>
<dbReference type="Pfam" id="PF02687">
    <property type="entry name" value="FtsX"/>
    <property type="match status" value="1"/>
</dbReference>
<reference evidence="9 10" key="2">
    <citation type="journal article" date="2018" name="Int. J. Syst. Evol. Microbiol.">
        <title>Marinobacterium aestuarii sp. nov., a benzene-degrading marine bacterium isolated from estuary sediment.</title>
        <authorList>
            <person name="Bae S.S."/>
            <person name="Jung J."/>
            <person name="Chung D."/>
            <person name="Baek K."/>
        </authorList>
    </citation>
    <scope>NUCLEOTIDE SEQUENCE [LARGE SCALE GENOMIC DNA]</scope>
    <source>
        <strain evidence="9 10">ST58-10</strain>
    </source>
</reference>
<dbReference type="EMBL" id="CP015839">
    <property type="protein sequence ID" value="ANG63697.1"/>
    <property type="molecule type" value="Genomic_DNA"/>
</dbReference>
<evidence type="ECO:0000313" key="9">
    <source>
        <dbReference type="EMBL" id="ANG63697.1"/>
    </source>
</evidence>
<feature type="transmembrane region" description="Helical" evidence="6">
    <location>
        <begin position="382"/>
        <end position="401"/>
    </location>
</feature>
<feature type="domain" description="ABC3 transporter permease C-terminal" evidence="7">
    <location>
        <begin position="292"/>
        <end position="410"/>
    </location>
</feature>
<evidence type="ECO:0000256" key="6">
    <source>
        <dbReference type="SAM" id="Phobius"/>
    </source>
</evidence>
<evidence type="ECO:0000259" key="7">
    <source>
        <dbReference type="Pfam" id="PF02687"/>
    </source>
</evidence>
<dbReference type="KEGG" id="mars:A8C75_15220"/>
<keyword evidence="10" id="KW-1185">Reference proteome</keyword>
<evidence type="ECO:0000256" key="5">
    <source>
        <dbReference type="ARBA" id="ARBA00023136"/>
    </source>
</evidence>
<comment type="subcellular location">
    <subcellularLocation>
        <location evidence="1">Cell membrane</location>
        <topology evidence="1">Multi-pass membrane protein</topology>
    </subcellularLocation>
</comment>
<evidence type="ECO:0000256" key="4">
    <source>
        <dbReference type="ARBA" id="ARBA00022989"/>
    </source>
</evidence>
<dbReference type="AlphaFoldDB" id="A0A1A9F0N5"/>
<dbReference type="STRING" id="1821621.A8C75_15220"/>
<feature type="transmembrane region" description="Helical" evidence="6">
    <location>
        <begin position="15"/>
        <end position="35"/>
    </location>
</feature>
<evidence type="ECO:0000313" key="10">
    <source>
        <dbReference type="Proteomes" id="UP000078070"/>
    </source>
</evidence>
<sequence>MAMLSLALKSLRNRAGSAALTVLTIAISVMLLIGVEQIRTETRTSFANTLSGTDLIVGARTGQTQLLLYSVFHIGNASNNVGWDSYRSIAAHPQVEWTIPLLLGDSHRGFRVLGTNGDYFRHYRYARDRSLAFSAGQSFDDLFEVVLGAQVARELGYQLGQEVVIAHGMGNTSFVKHDDKPFRVVGILAPTATPIDRTLMVSPQAIQAIHLDWQAGVKLPGQTVSAEDAREQDLTPTELTAFMVGLKSRMSTFALQRSINNYRKEPLQAILPGVALAELWSLMGVAEQALLVISVAVVFSGLAGLLTVLLGSLNERRREIAILRSLGARPWQLLSLLTFEATLLTLLGSVLGMALLYLGIALSQPLFAQWLGLQLDLSLPSARQWIFLALVQAAGILTGLIPGWRAYRYSLADGMTIRI</sequence>
<feature type="transmembrane region" description="Helical" evidence="6">
    <location>
        <begin position="333"/>
        <end position="362"/>
    </location>
</feature>
<reference evidence="10" key="1">
    <citation type="submission" date="2016-05" db="EMBL/GenBank/DDBJ databases">
        <authorList>
            <person name="Baek K."/>
            <person name="Yang S.-J."/>
        </authorList>
    </citation>
    <scope>NUCLEOTIDE SEQUENCE [LARGE SCALE GENOMIC DNA]</scope>
    <source>
        <strain evidence="10">ST58-10</strain>
    </source>
</reference>
<dbReference type="OrthoDB" id="9784014at2"/>
<evidence type="ECO:0000256" key="2">
    <source>
        <dbReference type="ARBA" id="ARBA00022475"/>
    </source>
</evidence>
<dbReference type="PANTHER" id="PTHR43738">
    <property type="entry name" value="ABC TRANSPORTER, MEMBRANE PROTEIN"/>
    <property type="match status" value="1"/>
</dbReference>
<feature type="transmembrane region" description="Helical" evidence="6">
    <location>
        <begin position="289"/>
        <end position="313"/>
    </location>
</feature>
<dbReference type="GO" id="GO:0005886">
    <property type="term" value="C:plasma membrane"/>
    <property type="evidence" value="ECO:0007669"/>
    <property type="project" value="UniProtKB-SubCell"/>
</dbReference>
<protein>
    <submittedName>
        <fullName evidence="9">Peptide ABC transporter permease</fullName>
    </submittedName>
</protein>
<dbReference type="PANTHER" id="PTHR43738:SF2">
    <property type="entry name" value="ABC TRANSPORTER PERMEASE"/>
    <property type="match status" value="1"/>
</dbReference>
<feature type="domain" description="MacB-like periplasmic core" evidence="8">
    <location>
        <begin position="19"/>
        <end position="214"/>
    </location>
</feature>
<keyword evidence="4 6" id="KW-1133">Transmembrane helix</keyword>
<dbReference type="InterPro" id="IPR025857">
    <property type="entry name" value="MacB_PCD"/>
</dbReference>